<name>A0A840IZ87_9PSEU</name>
<sequence>MPRNEALVLQPDFVIGAGGGGGCLEMGAADS</sequence>
<gene>
    <name evidence="1" type="ORF">BJY18_005481</name>
</gene>
<reference evidence="1 2" key="1">
    <citation type="submission" date="2020-08" db="EMBL/GenBank/DDBJ databases">
        <title>Sequencing the genomes of 1000 actinobacteria strains.</title>
        <authorList>
            <person name="Klenk H.-P."/>
        </authorList>
    </citation>
    <scope>NUCLEOTIDE SEQUENCE [LARGE SCALE GENOMIC DNA]</scope>
    <source>
        <strain evidence="1 2">DSM 45859</strain>
    </source>
</reference>
<evidence type="ECO:0000313" key="1">
    <source>
        <dbReference type="EMBL" id="MBB4687996.1"/>
    </source>
</evidence>
<dbReference type="Proteomes" id="UP000581769">
    <property type="component" value="Unassembled WGS sequence"/>
</dbReference>
<organism evidence="1 2">
    <name type="scientific">Amycolatopsis jiangsuensis</name>
    <dbReference type="NCBI Taxonomy" id="1181879"/>
    <lineage>
        <taxon>Bacteria</taxon>
        <taxon>Bacillati</taxon>
        <taxon>Actinomycetota</taxon>
        <taxon>Actinomycetes</taxon>
        <taxon>Pseudonocardiales</taxon>
        <taxon>Pseudonocardiaceae</taxon>
        <taxon>Amycolatopsis</taxon>
    </lineage>
</organism>
<evidence type="ECO:0000313" key="2">
    <source>
        <dbReference type="Proteomes" id="UP000581769"/>
    </source>
</evidence>
<protein>
    <submittedName>
        <fullName evidence="1">Acetyl-CoA carboxylase alpha subunit</fullName>
    </submittedName>
</protein>
<keyword evidence="2" id="KW-1185">Reference proteome</keyword>
<comment type="caution">
    <text evidence="1">The sequence shown here is derived from an EMBL/GenBank/DDBJ whole genome shotgun (WGS) entry which is preliminary data.</text>
</comment>
<dbReference type="AlphaFoldDB" id="A0A840IZ87"/>
<proteinExistence type="predicted"/>
<dbReference type="PROSITE" id="PS51257">
    <property type="entry name" value="PROKAR_LIPOPROTEIN"/>
    <property type="match status" value="1"/>
</dbReference>
<dbReference type="EMBL" id="JACHMG010000001">
    <property type="protein sequence ID" value="MBB4687996.1"/>
    <property type="molecule type" value="Genomic_DNA"/>
</dbReference>
<accession>A0A840IZ87</accession>